<protein>
    <recommendedName>
        <fullName evidence="3">Haloacid dehalogenase-like hydrolase</fullName>
    </recommendedName>
</protein>
<gene>
    <name evidence="1" type="ORF">GCM10011531_23840</name>
</gene>
<dbReference type="Gene3D" id="3.40.50.1000">
    <property type="entry name" value="HAD superfamily/HAD-like"/>
    <property type="match status" value="1"/>
</dbReference>
<dbReference type="RefSeq" id="WP_188606623.1">
    <property type="nucleotide sequence ID" value="NZ_BMIC01000006.1"/>
</dbReference>
<keyword evidence="2" id="KW-1185">Reference proteome</keyword>
<dbReference type="EMBL" id="BMIC01000006">
    <property type="protein sequence ID" value="GFZ91368.1"/>
    <property type="molecule type" value="Genomic_DNA"/>
</dbReference>
<dbReference type="Gene3D" id="1.20.1440.100">
    <property type="entry name" value="SG protein - dephosphorylation function"/>
    <property type="match status" value="1"/>
</dbReference>
<evidence type="ECO:0000313" key="2">
    <source>
        <dbReference type="Proteomes" id="UP000598120"/>
    </source>
</evidence>
<dbReference type="PROSITE" id="PS01228">
    <property type="entry name" value="COF_1"/>
    <property type="match status" value="1"/>
</dbReference>
<organism evidence="1 2">
    <name type="scientific">Aquaticitalea lipolytica</name>
    <dbReference type="NCBI Taxonomy" id="1247562"/>
    <lineage>
        <taxon>Bacteria</taxon>
        <taxon>Pseudomonadati</taxon>
        <taxon>Bacteroidota</taxon>
        <taxon>Flavobacteriia</taxon>
        <taxon>Flavobacteriales</taxon>
        <taxon>Flavobacteriaceae</taxon>
        <taxon>Aquaticitalea</taxon>
    </lineage>
</organism>
<comment type="caution">
    <text evidence="1">The sequence shown here is derived from an EMBL/GenBank/DDBJ whole genome shotgun (WGS) entry which is preliminary data.</text>
</comment>
<sequence>MKHKVLVVDLDGTLYSINTFHHFLKFLLIHCIKNFELFLLVKIVTIIKFRIARLISHSKMKYYILSYIKDKQNIDYSEFAHKISKYKNTIPEVSNSNYDTKILATAAPLCYAEIISRENNFHFCSATDFPKADFHNFSENIRETKKINVMHILKRNKFTEIDTFITDHIDDLPLMKISNKNIIINSNKELESQLKSNSIEFETLRV</sequence>
<dbReference type="Proteomes" id="UP000598120">
    <property type="component" value="Unassembled WGS sequence"/>
</dbReference>
<dbReference type="InterPro" id="IPR036412">
    <property type="entry name" value="HAD-like_sf"/>
</dbReference>
<dbReference type="InterPro" id="IPR023214">
    <property type="entry name" value="HAD_sf"/>
</dbReference>
<dbReference type="SUPFAM" id="SSF56784">
    <property type="entry name" value="HAD-like"/>
    <property type="match status" value="1"/>
</dbReference>
<evidence type="ECO:0000313" key="1">
    <source>
        <dbReference type="EMBL" id="GFZ91368.1"/>
    </source>
</evidence>
<name>A0A8J2XHV3_9FLAO</name>
<accession>A0A8J2XHV3</accession>
<evidence type="ECO:0008006" key="3">
    <source>
        <dbReference type="Google" id="ProtNLM"/>
    </source>
</evidence>
<reference evidence="1 2" key="1">
    <citation type="journal article" date="2014" name="Int. J. Syst. Evol. Microbiol.">
        <title>Complete genome sequence of Corynebacterium casei LMG S-19264T (=DSM 44701T), isolated from a smear-ripened cheese.</title>
        <authorList>
            <consortium name="US DOE Joint Genome Institute (JGI-PGF)"/>
            <person name="Walter F."/>
            <person name="Albersmeier A."/>
            <person name="Kalinowski J."/>
            <person name="Ruckert C."/>
        </authorList>
    </citation>
    <scope>NUCLEOTIDE SEQUENCE [LARGE SCALE GENOMIC DNA]</scope>
    <source>
        <strain evidence="1 2">CGMCC 1.15295</strain>
    </source>
</reference>
<dbReference type="AlphaFoldDB" id="A0A8J2XHV3"/>
<proteinExistence type="predicted"/>